<dbReference type="InterPro" id="IPR017900">
    <property type="entry name" value="4Fe4S_Fe_S_CS"/>
</dbReference>
<dbReference type="Pfam" id="PF13484">
    <property type="entry name" value="Fer4_16"/>
    <property type="match status" value="1"/>
</dbReference>
<keyword evidence="2" id="KW-0408">Iron</keyword>
<feature type="domain" description="4Fe-4S ferredoxin-type" evidence="6">
    <location>
        <begin position="111"/>
        <end position="141"/>
    </location>
</feature>
<keyword evidence="1" id="KW-0479">Metal-binding</keyword>
<proteinExistence type="predicted"/>
<accession>A0A2Z4YTW8</accession>
<evidence type="ECO:0000256" key="4">
    <source>
        <dbReference type="ARBA" id="ARBA00023231"/>
    </source>
</evidence>
<evidence type="ECO:0000256" key="1">
    <source>
        <dbReference type="ARBA" id="ARBA00022723"/>
    </source>
</evidence>
<protein>
    <recommendedName>
        <fullName evidence="5">Ferredoxin III</fullName>
    </recommendedName>
</protein>
<feature type="domain" description="4Fe-4S ferredoxin-type" evidence="6">
    <location>
        <begin position="63"/>
        <end position="91"/>
    </location>
</feature>
<dbReference type="EMBL" id="CP030762">
    <property type="protein sequence ID" value="AXA43845.1"/>
    <property type="molecule type" value="Genomic_DNA"/>
</dbReference>
<evidence type="ECO:0000313" key="7">
    <source>
        <dbReference type="EMBL" id="AXA43845.1"/>
    </source>
</evidence>
<gene>
    <name evidence="7" type="ORF">DLJ82_7600</name>
</gene>
<evidence type="ECO:0000259" key="6">
    <source>
        <dbReference type="PROSITE" id="PS51379"/>
    </source>
</evidence>
<dbReference type="GO" id="GO:0051536">
    <property type="term" value="F:iron-sulfur cluster binding"/>
    <property type="evidence" value="ECO:0007669"/>
    <property type="project" value="UniProtKB-KW"/>
</dbReference>
<dbReference type="Proteomes" id="UP000251166">
    <property type="component" value="Plasmid unnamed2"/>
</dbReference>
<geneLocation type="plasmid" evidence="7 8">
    <name>unnamed2</name>
</geneLocation>
<keyword evidence="4" id="KW-0535">Nitrogen fixation</keyword>
<dbReference type="NCBIfam" id="TIGR02936">
    <property type="entry name" value="fdxN_nitrog"/>
    <property type="match status" value="1"/>
</dbReference>
<reference evidence="7 8" key="1">
    <citation type="submission" date="2018-07" db="EMBL/GenBank/DDBJ databases">
        <title>Rhizobium leguminosarum strain:ATCC 14479 Genome sequencing and assembly.</title>
        <authorList>
            <person name="Chakraborty R."/>
        </authorList>
    </citation>
    <scope>NUCLEOTIDE SEQUENCE [LARGE SCALE GENOMIC DNA]</scope>
    <source>
        <strain evidence="7 8">ATCC 14479</strain>
        <plasmid evidence="8">Plasmid unnamed2</plasmid>
    </source>
</reference>
<dbReference type="PROSITE" id="PS51379">
    <property type="entry name" value="4FE4S_FER_2"/>
    <property type="match status" value="2"/>
</dbReference>
<keyword evidence="3" id="KW-0411">Iron-sulfur</keyword>
<organism evidence="7 8">
    <name type="scientific">Rhizobium leguminosarum</name>
    <dbReference type="NCBI Taxonomy" id="384"/>
    <lineage>
        <taxon>Bacteria</taxon>
        <taxon>Pseudomonadati</taxon>
        <taxon>Pseudomonadota</taxon>
        <taxon>Alphaproteobacteria</taxon>
        <taxon>Hyphomicrobiales</taxon>
        <taxon>Rhizobiaceae</taxon>
        <taxon>Rhizobium/Agrobacterium group</taxon>
        <taxon>Rhizobium</taxon>
    </lineage>
</organism>
<dbReference type="AlphaFoldDB" id="A0A2Z4YTW8"/>
<sequence length="143" mass="15315">MATLNETCLHEMHPYRTVDPNVSETTLKSNALSGVAGTELTASENTMMVSFVSRDGSRWLPEYLSQIDASCIGCGRCFKVCSRDVMHLGGITDSGDIVDAGDGADDEVERLLMIVDHPGRCIGCGACARVCPKNCQSHITSSD</sequence>
<name>A0A2Z4YTW8_RHILE</name>
<dbReference type="Gene3D" id="3.30.70.20">
    <property type="match status" value="1"/>
</dbReference>
<keyword evidence="7" id="KW-0614">Plasmid</keyword>
<dbReference type="SUPFAM" id="SSF46548">
    <property type="entry name" value="alpha-helical ferredoxin"/>
    <property type="match status" value="1"/>
</dbReference>
<dbReference type="PROSITE" id="PS00198">
    <property type="entry name" value="4FE4S_FER_1"/>
    <property type="match status" value="1"/>
</dbReference>
<dbReference type="GO" id="GO:0046872">
    <property type="term" value="F:metal ion binding"/>
    <property type="evidence" value="ECO:0007669"/>
    <property type="project" value="UniProtKB-KW"/>
</dbReference>
<dbReference type="InterPro" id="IPR017896">
    <property type="entry name" value="4Fe4S_Fe-S-bd"/>
</dbReference>
<evidence type="ECO:0000256" key="5">
    <source>
        <dbReference type="ARBA" id="ARBA00030616"/>
    </source>
</evidence>
<dbReference type="InterPro" id="IPR014283">
    <property type="entry name" value="FdIII_4_nif"/>
</dbReference>
<evidence type="ECO:0000256" key="3">
    <source>
        <dbReference type="ARBA" id="ARBA00023014"/>
    </source>
</evidence>
<evidence type="ECO:0000256" key="2">
    <source>
        <dbReference type="ARBA" id="ARBA00023004"/>
    </source>
</evidence>
<evidence type="ECO:0000313" key="8">
    <source>
        <dbReference type="Proteomes" id="UP000251166"/>
    </source>
</evidence>